<accession>F9CV50</accession>
<comment type="caution">
    <text evidence="1">The sequence shown here is derived from an EMBL/GenBank/DDBJ whole genome shotgun (WGS) entry which is preliminary data.</text>
</comment>
<evidence type="ECO:0000313" key="2">
    <source>
        <dbReference type="Proteomes" id="UP000004440"/>
    </source>
</evidence>
<protein>
    <submittedName>
        <fullName evidence="1">Uncharacterized protein</fullName>
    </submittedName>
</protein>
<evidence type="ECO:0000313" key="1">
    <source>
        <dbReference type="EMBL" id="EGP93165.1"/>
    </source>
</evidence>
<keyword evidence="2" id="KW-1185">Reference proteome</keyword>
<sequence length="41" mass="4577">MHFRTSGVYVFVSYTLGIDGAKQILHNFVVSSFLPFITGNL</sequence>
<name>F9CV50_9ARCH</name>
<dbReference type="AlphaFoldDB" id="F9CV50"/>
<reference evidence="1 2" key="1">
    <citation type="journal article" date="2011" name="J. Bacteriol.">
        <title>Genome Sequence of an Ammonia-Oxidizing Soil Archaeon, "Candidatus Nitrosoarchaeum koreensis" MY1.</title>
        <authorList>
            <person name="Kim B.K."/>
            <person name="Jung M.Y."/>
            <person name="Yu D.S."/>
            <person name="Park S.J."/>
            <person name="Oh T.K."/>
            <person name="Rhee S.K."/>
            <person name="Kim J.F."/>
        </authorList>
    </citation>
    <scope>NUCLEOTIDE SEQUENCE [LARGE SCALE GENOMIC DNA]</scope>
    <source>
        <strain evidence="1 2">MY1</strain>
    </source>
</reference>
<organism evidence="1 2">
    <name type="scientific">Nitrosarchaeum koreense MY1</name>
    <dbReference type="NCBI Taxonomy" id="1001994"/>
    <lineage>
        <taxon>Archaea</taxon>
        <taxon>Nitrososphaerota</taxon>
        <taxon>Nitrososphaeria</taxon>
        <taxon>Nitrosopumilales</taxon>
        <taxon>Nitrosopumilaceae</taxon>
        <taxon>Nitrosarchaeum</taxon>
    </lineage>
</organism>
<proteinExistence type="predicted"/>
<dbReference type="STRING" id="1001994.MY1_0395"/>
<dbReference type="Proteomes" id="UP000004440">
    <property type="component" value="Unassembled WGS sequence"/>
</dbReference>
<dbReference type="EMBL" id="AFPU01000001">
    <property type="protein sequence ID" value="EGP93165.1"/>
    <property type="molecule type" value="Genomic_DNA"/>
</dbReference>
<gene>
    <name evidence="1" type="ORF">MY1_0395</name>
</gene>